<dbReference type="GO" id="GO:0016301">
    <property type="term" value="F:kinase activity"/>
    <property type="evidence" value="ECO:0007669"/>
    <property type="project" value="UniProtKB-KW"/>
</dbReference>
<keyword evidence="7 14" id="KW-0418">Kinase</keyword>
<dbReference type="InterPro" id="IPR036890">
    <property type="entry name" value="HATPase_C_sf"/>
</dbReference>
<keyword evidence="15" id="KW-1185">Reference proteome</keyword>
<evidence type="ECO:0000256" key="9">
    <source>
        <dbReference type="ARBA" id="ARBA00023012"/>
    </source>
</evidence>
<dbReference type="InterPro" id="IPR004358">
    <property type="entry name" value="Sig_transdc_His_kin-like_C"/>
</dbReference>
<dbReference type="InterPro" id="IPR003661">
    <property type="entry name" value="HisK_dim/P_dom"/>
</dbReference>
<dbReference type="Gene3D" id="1.10.287.130">
    <property type="match status" value="1"/>
</dbReference>
<comment type="catalytic activity">
    <reaction evidence="1">
        <text>ATP + protein L-histidine = ADP + protein N-phospho-L-histidine.</text>
        <dbReference type="EC" id="2.7.13.3"/>
    </reaction>
</comment>
<evidence type="ECO:0000313" key="14">
    <source>
        <dbReference type="EMBL" id="GAA2474352.1"/>
    </source>
</evidence>
<evidence type="ECO:0000256" key="7">
    <source>
        <dbReference type="ARBA" id="ARBA00022777"/>
    </source>
</evidence>
<dbReference type="InterPro" id="IPR050428">
    <property type="entry name" value="TCS_sensor_his_kinase"/>
</dbReference>
<evidence type="ECO:0000259" key="13">
    <source>
        <dbReference type="PROSITE" id="PS50885"/>
    </source>
</evidence>
<dbReference type="SMART" id="SM00387">
    <property type="entry name" value="HATPase_c"/>
    <property type="match status" value="1"/>
</dbReference>
<evidence type="ECO:0000256" key="3">
    <source>
        <dbReference type="ARBA" id="ARBA00012438"/>
    </source>
</evidence>
<dbReference type="Proteomes" id="UP001500730">
    <property type="component" value="Unassembled WGS sequence"/>
</dbReference>
<dbReference type="SUPFAM" id="SSF55874">
    <property type="entry name" value="ATPase domain of HSP90 chaperone/DNA topoisomerase II/histidine kinase"/>
    <property type="match status" value="1"/>
</dbReference>
<dbReference type="SMART" id="SM00304">
    <property type="entry name" value="HAMP"/>
    <property type="match status" value="1"/>
</dbReference>
<keyword evidence="10 11" id="KW-0472">Membrane</keyword>
<dbReference type="SUPFAM" id="SSF47384">
    <property type="entry name" value="Homodimeric domain of signal transducing histidine kinase"/>
    <property type="match status" value="1"/>
</dbReference>
<dbReference type="Gene3D" id="6.10.340.10">
    <property type="match status" value="1"/>
</dbReference>
<gene>
    <name evidence="14" type="ORF">GCM10009858_09670</name>
</gene>
<name>A0ABN3KY29_9MICO</name>
<keyword evidence="4" id="KW-0597">Phosphoprotein</keyword>
<dbReference type="InterPro" id="IPR036097">
    <property type="entry name" value="HisK_dim/P_sf"/>
</dbReference>
<dbReference type="PANTHER" id="PTHR45436:SF5">
    <property type="entry name" value="SENSOR HISTIDINE KINASE TRCS"/>
    <property type="match status" value="1"/>
</dbReference>
<evidence type="ECO:0000256" key="5">
    <source>
        <dbReference type="ARBA" id="ARBA00022679"/>
    </source>
</evidence>
<dbReference type="PROSITE" id="PS50885">
    <property type="entry name" value="HAMP"/>
    <property type="match status" value="1"/>
</dbReference>
<evidence type="ECO:0000313" key="15">
    <source>
        <dbReference type="Proteomes" id="UP001500730"/>
    </source>
</evidence>
<dbReference type="CDD" id="cd00075">
    <property type="entry name" value="HATPase"/>
    <property type="match status" value="1"/>
</dbReference>
<evidence type="ECO:0000256" key="10">
    <source>
        <dbReference type="ARBA" id="ARBA00023136"/>
    </source>
</evidence>
<keyword evidence="9" id="KW-0902">Two-component regulatory system</keyword>
<dbReference type="SUPFAM" id="SSF158472">
    <property type="entry name" value="HAMP domain-like"/>
    <property type="match status" value="1"/>
</dbReference>
<dbReference type="EC" id="2.7.13.3" evidence="3"/>
<evidence type="ECO:0000256" key="8">
    <source>
        <dbReference type="ARBA" id="ARBA00022989"/>
    </source>
</evidence>
<dbReference type="InterPro" id="IPR003594">
    <property type="entry name" value="HATPase_dom"/>
</dbReference>
<evidence type="ECO:0000256" key="4">
    <source>
        <dbReference type="ARBA" id="ARBA00022553"/>
    </source>
</evidence>
<dbReference type="EMBL" id="BAAARE010000003">
    <property type="protein sequence ID" value="GAA2474352.1"/>
    <property type="molecule type" value="Genomic_DNA"/>
</dbReference>
<dbReference type="CDD" id="cd06225">
    <property type="entry name" value="HAMP"/>
    <property type="match status" value="1"/>
</dbReference>
<dbReference type="SMART" id="SM00388">
    <property type="entry name" value="HisKA"/>
    <property type="match status" value="1"/>
</dbReference>
<feature type="domain" description="HAMP" evidence="13">
    <location>
        <begin position="200"/>
        <end position="253"/>
    </location>
</feature>
<sequence>MVVVTARPAVPRGGRNGPLPRLQAMPLRWRLLAVTLGLIAVALAITSIVVGALLRVYLLNQTEQELKVYAASLSSIDPAELPEAKTQLPTGFTTRVIDLRTGKSNSLAEAVTESDQAEIPNLRATDPQVTERTPFRIGSSDGDAEWLALAQLNASRNEIYVLALPLNPLDRTVNQFQLYAAGIGAITLIVTATLGWYLIRRTFRPLTRIEDTAAQIAVGDLTQRIDVPDTDDEVASLSRSLNVMLARIEQSFAVREANEAKMRRFIADASHELRTPLAAVGGYAELYRQGALPTSDAVTGAMGRIESEAHRMSGLVEDLLTLARLDGERPLELQTVDLAVLAADAAQDARTIAPDRHIVATGINGPIEPTELRADEQQLRQVVTNLVTNARVHTPAGTPIEILVGRVDAQRVALHVRDHGHGIPKAERADVFERFYRADRSRSRGKGGGNGLGLAIVHAIVDAHGGSVRVQETPGGGATFVVELPARGRPGESEQLVTAAAQGTADS</sequence>
<dbReference type="PROSITE" id="PS50109">
    <property type="entry name" value="HIS_KIN"/>
    <property type="match status" value="1"/>
</dbReference>
<accession>A0ABN3KY29</accession>
<proteinExistence type="predicted"/>
<keyword evidence="8 11" id="KW-1133">Transmembrane helix</keyword>
<protein>
    <recommendedName>
        <fullName evidence="3">histidine kinase</fullName>
        <ecNumber evidence="3">2.7.13.3</ecNumber>
    </recommendedName>
</protein>
<evidence type="ECO:0000256" key="6">
    <source>
        <dbReference type="ARBA" id="ARBA00022692"/>
    </source>
</evidence>
<dbReference type="InterPro" id="IPR005467">
    <property type="entry name" value="His_kinase_dom"/>
</dbReference>
<feature type="transmembrane region" description="Helical" evidence="11">
    <location>
        <begin position="176"/>
        <end position="199"/>
    </location>
</feature>
<dbReference type="Gene3D" id="3.30.565.10">
    <property type="entry name" value="Histidine kinase-like ATPase, C-terminal domain"/>
    <property type="match status" value="1"/>
</dbReference>
<evidence type="ECO:0000256" key="1">
    <source>
        <dbReference type="ARBA" id="ARBA00000085"/>
    </source>
</evidence>
<keyword evidence="5" id="KW-0808">Transferase</keyword>
<dbReference type="CDD" id="cd00082">
    <property type="entry name" value="HisKA"/>
    <property type="match status" value="1"/>
</dbReference>
<evidence type="ECO:0000259" key="12">
    <source>
        <dbReference type="PROSITE" id="PS50109"/>
    </source>
</evidence>
<evidence type="ECO:0000256" key="2">
    <source>
        <dbReference type="ARBA" id="ARBA00004236"/>
    </source>
</evidence>
<evidence type="ECO:0000256" key="11">
    <source>
        <dbReference type="SAM" id="Phobius"/>
    </source>
</evidence>
<reference evidence="14 15" key="1">
    <citation type="journal article" date="2019" name="Int. J. Syst. Evol. Microbiol.">
        <title>The Global Catalogue of Microorganisms (GCM) 10K type strain sequencing project: providing services to taxonomists for standard genome sequencing and annotation.</title>
        <authorList>
            <consortium name="The Broad Institute Genomics Platform"/>
            <consortium name="The Broad Institute Genome Sequencing Center for Infectious Disease"/>
            <person name="Wu L."/>
            <person name="Ma J."/>
        </authorList>
    </citation>
    <scope>NUCLEOTIDE SEQUENCE [LARGE SCALE GENOMIC DNA]</scope>
    <source>
        <strain evidence="14 15">JCM 16259</strain>
    </source>
</reference>
<organism evidence="14 15">
    <name type="scientific">Terrabacter carboxydivorans</name>
    <dbReference type="NCBI Taxonomy" id="619730"/>
    <lineage>
        <taxon>Bacteria</taxon>
        <taxon>Bacillati</taxon>
        <taxon>Actinomycetota</taxon>
        <taxon>Actinomycetes</taxon>
        <taxon>Micrococcales</taxon>
        <taxon>Intrasporangiaceae</taxon>
        <taxon>Terrabacter</taxon>
    </lineage>
</organism>
<dbReference type="Pfam" id="PF02518">
    <property type="entry name" value="HATPase_c"/>
    <property type="match status" value="1"/>
</dbReference>
<comment type="subcellular location">
    <subcellularLocation>
        <location evidence="2">Cell membrane</location>
    </subcellularLocation>
</comment>
<dbReference type="Pfam" id="PF00512">
    <property type="entry name" value="HisKA"/>
    <property type="match status" value="1"/>
</dbReference>
<keyword evidence="6 11" id="KW-0812">Transmembrane</keyword>
<dbReference type="Pfam" id="PF00672">
    <property type="entry name" value="HAMP"/>
    <property type="match status" value="1"/>
</dbReference>
<dbReference type="PANTHER" id="PTHR45436">
    <property type="entry name" value="SENSOR HISTIDINE KINASE YKOH"/>
    <property type="match status" value="1"/>
</dbReference>
<dbReference type="InterPro" id="IPR003660">
    <property type="entry name" value="HAMP_dom"/>
</dbReference>
<dbReference type="PRINTS" id="PR00344">
    <property type="entry name" value="BCTRLSENSOR"/>
</dbReference>
<feature type="transmembrane region" description="Helical" evidence="11">
    <location>
        <begin position="31"/>
        <end position="58"/>
    </location>
</feature>
<feature type="domain" description="Histidine kinase" evidence="12">
    <location>
        <begin position="268"/>
        <end position="488"/>
    </location>
</feature>
<comment type="caution">
    <text evidence="14">The sequence shown here is derived from an EMBL/GenBank/DDBJ whole genome shotgun (WGS) entry which is preliminary data.</text>
</comment>